<dbReference type="InterPro" id="IPR000073">
    <property type="entry name" value="AB_hydrolase_1"/>
</dbReference>
<dbReference type="Proteomes" id="UP000077519">
    <property type="component" value="Unassembled WGS sequence"/>
</dbReference>
<dbReference type="PANTHER" id="PTHR43433:SF5">
    <property type="entry name" value="AB HYDROLASE-1 DOMAIN-CONTAINING PROTEIN"/>
    <property type="match status" value="1"/>
</dbReference>
<dbReference type="GO" id="GO:0046503">
    <property type="term" value="P:glycerolipid catabolic process"/>
    <property type="evidence" value="ECO:0007669"/>
    <property type="project" value="TreeGrafter"/>
</dbReference>
<dbReference type="InterPro" id="IPR050471">
    <property type="entry name" value="AB_hydrolase"/>
</dbReference>
<proteinExistence type="predicted"/>
<feature type="region of interest" description="Disordered" evidence="1">
    <location>
        <begin position="208"/>
        <end position="233"/>
    </location>
</feature>
<keyword evidence="3" id="KW-0378">Hydrolase</keyword>
<name>A0A177Y8C9_9NOCA</name>
<dbReference type="Pfam" id="PF00561">
    <property type="entry name" value="Abhydrolase_1"/>
    <property type="match status" value="1"/>
</dbReference>
<evidence type="ECO:0000313" key="4">
    <source>
        <dbReference type="Proteomes" id="UP000077519"/>
    </source>
</evidence>
<evidence type="ECO:0000256" key="1">
    <source>
        <dbReference type="SAM" id="MobiDB-lite"/>
    </source>
</evidence>
<dbReference type="PRINTS" id="PR00111">
    <property type="entry name" value="ABHYDROLASE"/>
</dbReference>
<dbReference type="InterPro" id="IPR029058">
    <property type="entry name" value="AB_hydrolase_fold"/>
</dbReference>
<sequence>MTHDNAWGPRRWANNGSVRLAFDQFKPHLGGEPLLIATGLGVNRHAVPDGFCGQLAEHGFAVARYDQRDGGESTHLPPTATRNPITALLTKRGEAYSAEDMADDAIAVLDELGWVTAHILGISLGGALAQRVALRHPDRVRSLTTIASVPGDITGFRTFRYIRLGTLSKFARLKFPDTREGSIEAGLAVARLLASPRRRFDEASARAALESNPDPGVHNQEAQSRQIGAQWSGPAISEIQRPTMVIHGEDDPLIKTKAAHAISSKISGSRTLIMPDVGHDLPEQAWAPVASAIRELADEK</sequence>
<dbReference type="Gene3D" id="3.40.50.1820">
    <property type="entry name" value="alpha/beta hydrolase"/>
    <property type="match status" value="1"/>
</dbReference>
<dbReference type="EMBL" id="LVHI01000037">
    <property type="protein sequence ID" value="OAK51755.1"/>
    <property type="molecule type" value="Genomic_DNA"/>
</dbReference>
<dbReference type="SUPFAM" id="SSF53474">
    <property type="entry name" value="alpha/beta-Hydrolases"/>
    <property type="match status" value="1"/>
</dbReference>
<comment type="caution">
    <text evidence="3">The sequence shown here is derived from an EMBL/GenBank/DDBJ whole genome shotgun (WGS) entry which is preliminary data.</text>
</comment>
<dbReference type="GO" id="GO:0004806">
    <property type="term" value="F:triacylglycerol lipase activity"/>
    <property type="evidence" value="ECO:0007669"/>
    <property type="project" value="TreeGrafter"/>
</dbReference>
<dbReference type="RefSeq" id="WP_068430446.1">
    <property type="nucleotide sequence ID" value="NZ_LVHI01000037.1"/>
</dbReference>
<gene>
    <name evidence="3" type="ORF">A3K89_10810</name>
</gene>
<accession>A0A177Y8C9</accession>
<organism evidence="3 4">
    <name type="scientific">Rhodococcoides kyotonense</name>
    <dbReference type="NCBI Taxonomy" id="398843"/>
    <lineage>
        <taxon>Bacteria</taxon>
        <taxon>Bacillati</taxon>
        <taxon>Actinomycetota</taxon>
        <taxon>Actinomycetes</taxon>
        <taxon>Mycobacteriales</taxon>
        <taxon>Nocardiaceae</taxon>
        <taxon>Rhodococcoides</taxon>
    </lineage>
</organism>
<keyword evidence="4" id="KW-1185">Reference proteome</keyword>
<feature type="domain" description="AB hydrolase-1" evidence="2">
    <location>
        <begin position="33"/>
        <end position="281"/>
    </location>
</feature>
<reference evidence="3 4" key="1">
    <citation type="submission" date="2016-03" db="EMBL/GenBank/DDBJ databases">
        <title>Genome sequence of Rhodococcus kyotonensis KB10.</title>
        <authorList>
            <person name="Jeong H."/>
            <person name="Hong C.E."/>
            <person name="Jo S.H."/>
            <person name="Park J.M."/>
        </authorList>
    </citation>
    <scope>NUCLEOTIDE SEQUENCE [LARGE SCALE GENOMIC DNA]</scope>
    <source>
        <strain evidence="3 4">KB10</strain>
    </source>
</reference>
<evidence type="ECO:0000313" key="3">
    <source>
        <dbReference type="EMBL" id="OAK51755.1"/>
    </source>
</evidence>
<protein>
    <submittedName>
        <fullName evidence="3">Hydrolase</fullName>
    </submittedName>
</protein>
<dbReference type="PANTHER" id="PTHR43433">
    <property type="entry name" value="HYDROLASE, ALPHA/BETA FOLD FAMILY PROTEIN"/>
    <property type="match status" value="1"/>
</dbReference>
<evidence type="ECO:0000259" key="2">
    <source>
        <dbReference type="Pfam" id="PF00561"/>
    </source>
</evidence>
<feature type="compositionally biased region" description="Polar residues" evidence="1">
    <location>
        <begin position="220"/>
        <end position="229"/>
    </location>
</feature>
<dbReference type="AlphaFoldDB" id="A0A177Y8C9"/>